<evidence type="ECO:0000313" key="5">
    <source>
        <dbReference type="EMBL" id="KAK1755957.1"/>
    </source>
</evidence>
<dbReference type="Gene3D" id="3.90.1150.10">
    <property type="entry name" value="Aspartate Aminotransferase, domain 1"/>
    <property type="match status" value="1"/>
</dbReference>
<evidence type="ECO:0000313" key="6">
    <source>
        <dbReference type="Proteomes" id="UP001239445"/>
    </source>
</evidence>
<dbReference type="PANTHER" id="PTHR43094">
    <property type="entry name" value="AMINOTRANSFERASE"/>
    <property type="match status" value="1"/>
</dbReference>
<evidence type="ECO:0000256" key="1">
    <source>
        <dbReference type="ARBA" id="ARBA00001933"/>
    </source>
</evidence>
<evidence type="ECO:0000256" key="4">
    <source>
        <dbReference type="RuleBase" id="RU003560"/>
    </source>
</evidence>
<evidence type="ECO:0000256" key="2">
    <source>
        <dbReference type="ARBA" id="ARBA00008954"/>
    </source>
</evidence>
<dbReference type="Pfam" id="PF00202">
    <property type="entry name" value="Aminotran_3"/>
    <property type="match status" value="1"/>
</dbReference>
<comment type="caution">
    <text evidence="5">The sequence shown here is derived from an EMBL/GenBank/DDBJ whole genome shotgun (WGS) entry which is preliminary data.</text>
</comment>
<name>A0AAJ0BDC9_9PEZI</name>
<dbReference type="InterPro" id="IPR005814">
    <property type="entry name" value="Aminotrans_3"/>
</dbReference>
<dbReference type="InterPro" id="IPR015421">
    <property type="entry name" value="PyrdxlP-dep_Trfase_major"/>
</dbReference>
<reference evidence="5" key="1">
    <citation type="submission" date="2023-06" db="EMBL/GenBank/DDBJ databases">
        <title>Genome-scale phylogeny and comparative genomics of the fungal order Sordariales.</title>
        <authorList>
            <consortium name="Lawrence Berkeley National Laboratory"/>
            <person name="Hensen N."/>
            <person name="Bonometti L."/>
            <person name="Westerberg I."/>
            <person name="Brannstrom I.O."/>
            <person name="Guillou S."/>
            <person name="Cros-Aarteil S."/>
            <person name="Calhoun S."/>
            <person name="Haridas S."/>
            <person name="Kuo A."/>
            <person name="Mondo S."/>
            <person name="Pangilinan J."/>
            <person name="Riley R."/>
            <person name="Labutti K."/>
            <person name="Andreopoulos B."/>
            <person name="Lipzen A."/>
            <person name="Chen C."/>
            <person name="Yanf M."/>
            <person name="Daum C."/>
            <person name="Ng V."/>
            <person name="Clum A."/>
            <person name="Steindorff A."/>
            <person name="Ohm R."/>
            <person name="Martin F."/>
            <person name="Silar P."/>
            <person name="Natvig D."/>
            <person name="Lalanne C."/>
            <person name="Gautier V."/>
            <person name="Ament-Velasquez S.L."/>
            <person name="Kruys A."/>
            <person name="Hutchinson M.I."/>
            <person name="Powell A.J."/>
            <person name="Barry K."/>
            <person name="Miller A.N."/>
            <person name="Grigoriev I.V."/>
            <person name="Debuchy R."/>
            <person name="Gladieux P."/>
            <person name="Thoren M.H."/>
            <person name="Johannesson H."/>
        </authorList>
    </citation>
    <scope>NUCLEOTIDE SEQUENCE</scope>
    <source>
        <strain evidence="5">PSN4</strain>
    </source>
</reference>
<dbReference type="GO" id="GO:0005829">
    <property type="term" value="C:cytosol"/>
    <property type="evidence" value="ECO:0007669"/>
    <property type="project" value="TreeGrafter"/>
</dbReference>
<organism evidence="5 6">
    <name type="scientific">Echria macrotheca</name>
    <dbReference type="NCBI Taxonomy" id="438768"/>
    <lineage>
        <taxon>Eukaryota</taxon>
        <taxon>Fungi</taxon>
        <taxon>Dikarya</taxon>
        <taxon>Ascomycota</taxon>
        <taxon>Pezizomycotina</taxon>
        <taxon>Sordariomycetes</taxon>
        <taxon>Sordariomycetidae</taxon>
        <taxon>Sordariales</taxon>
        <taxon>Schizotheciaceae</taxon>
        <taxon>Echria</taxon>
    </lineage>
</organism>
<dbReference type="EMBL" id="MU839833">
    <property type="protein sequence ID" value="KAK1755957.1"/>
    <property type="molecule type" value="Genomic_DNA"/>
</dbReference>
<protein>
    <submittedName>
        <fullName evidence="5">Pyridoxal phosphate-dependent transferase</fullName>
    </submittedName>
</protein>
<dbReference type="Proteomes" id="UP001239445">
    <property type="component" value="Unassembled WGS sequence"/>
</dbReference>
<dbReference type="NCBIfam" id="NF005685">
    <property type="entry name" value="PRK07483.1"/>
    <property type="match status" value="1"/>
</dbReference>
<sequence>MVLVKVQGPAHPETADEAKPAFQSAVLHRHLATEFFPLTRAEGNYLLLEDGRKIFDASGGAAVGCIGWGNKRVAEAVTKQVLAAPYCATIFYTTRAQEELCRTLVDSTNGHMSRAYIVNSGSEAMEAALKLARQYFLELDPPQPDRVRFISRKQSYHGITLGALAVGGHVYRRAKFEPLLMKTVSQVSPCFEYRGKKPNESDEEYVNRLSEELDAEFQRVGPETVCAFVAEPVVGAALGCVPSVRGYFKAVRAICDKYGALLILDEVMCGMGRTGTLHAWEQEGVAPDIQTIGKALGGGYQPVAGLLAGRRVIDAIEKGTSVFVHGHTYQGHPAACAAALEVQRIIQEEELLANVRNLGALLSRRLKEELGDHPNVGNIRGRGFFWGIEFVADKTTAAPFPPEAHVAMDICELGLADEYSINVYPGTGTVDGVQGDHIIISPPFNVTSSDIELIVDAVTRLVNDYFAKGS</sequence>
<comment type="similarity">
    <text evidence="2 4">Belongs to the class-III pyridoxal-phosphate-dependent aminotransferase family.</text>
</comment>
<dbReference type="GO" id="GO:0030170">
    <property type="term" value="F:pyridoxal phosphate binding"/>
    <property type="evidence" value="ECO:0007669"/>
    <property type="project" value="InterPro"/>
</dbReference>
<dbReference type="InterPro" id="IPR015422">
    <property type="entry name" value="PyrdxlP-dep_Trfase_small"/>
</dbReference>
<proteinExistence type="inferred from homology"/>
<dbReference type="SUPFAM" id="SSF53383">
    <property type="entry name" value="PLP-dependent transferases"/>
    <property type="match status" value="1"/>
</dbReference>
<dbReference type="CDD" id="cd00610">
    <property type="entry name" value="OAT_like"/>
    <property type="match status" value="1"/>
</dbReference>
<dbReference type="GO" id="GO:0008483">
    <property type="term" value="F:transaminase activity"/>
    <property type="evidence" value="ECO:0007669"/>
    <property type="project" value="InterPro"/>
</dbReference>
<dbReference type="PANTHER" id="PTHR43094:SF1">
    <property type="entry name" value="AMINOTRANSFERASE CLASS-III"/>
    <property type="match status" value="1"/>
</dbReference>
<dbReference type="AlphaFoldDB" id="A0AAJ0BDC9"/>
<accession>A0AAJ0BDC9</accession>
<dbReference type="Gene3D" id="3.40.640.10">
    <property type="entry name" value="Type I PLP-dependent aspartate aminotransferase-like (Major domain)"/>
    <property type="match status" value="1"/>
</dbReference>
<dbReference type="InterPro" id="IPR015424">
    <property type="entry name" value="PyrdxlP-dep_Trfase"/>
</dbReference>
<keyword evidence="5" id="KW-0808">Transferase</keyword>
<gene>
    <name evidence="5" type="ORF">QBC47DRAFT_200819</name>
</gene>
<evidence type="ECO:0000256" key="3">
    <source>
        <dbReference type="ARBA" id="ARBA00022898"/>
    </source>
</evidence>
<dbReference type="FunFam" id="3.40.640.10:FF:000004">
    <property type="entry name" value="Acetylornithine aminotransferase"/>
    <property type="match status" value="1"/>
</dbReference>
<keyword evidence="6" id="KW-1185">Reference proteome</keyword>
<keyword evidence="3 4" id="KW-0663">Pyridoxal phosphate</keyword>
<comment type="cofactor">
    <cofactor evidence="1">
        <name>pyridoxal 5'-phosphate</name>
        <dbReference type="ChEBI" id="CHEBI:597326"/>
    </cofactor>
</comment>